<dbReference type="AlphaFoldDB" id="A0A4R5EU82"/>
<dbReference type="InterPro" id="IPR018060">
    <property type="entry name" value="HTH_AraC"/>
</dbReference>
<evidence type="ECO:0000256" key="3">
    <source>
        <dbReference type="ARBA" id="ARBA00023163"/>
    </source>
</evidence>
<dbReference type="PROSITE" id="PS01124">
    <property type="entry name" value="HTH_ARAC_FAMILY_2"/>
    <property type="match status" value="1"/>
</dbReference>
<gene>
    <name evidence="5" type="ORF">E1B25_09850</name>
</gene>
<feature type="domain" description="HTH araC/xylS-type" evidence="4">
    <location>
        <begin position="162"/>
        <end position="263"/>
    </location>
</feature>
<comment type="caution">
    <text evidence="5">The sequence shown here is derived from an EMBL/GenBank/DDBJ whole genome shotgun (WGS) entry which is preliminary data.</text>
</comment>
<evidence type="ECO:0000256" key="2">
    <source>
        <dbReference type="ARBA" id="ARBA00023125"/>
    </source>
</evidence>
<proteinExistence type="predicted"/>
<dbReference type="SMART" id="SM00342">
    <property type="entry name" value="HTH_ARAC"/>
    <property type="match status" value="1"/>
</dbReference>
<keyword evidence="2" id="KW-0238">DNA-binding</keyword>
<keyword evidence="3" id="KW-0804">Transcription</keyword>
<dbReference type="PANTHER" id="PTHR43280">
    <property type="entry name" value="ARAC-FAMILY TRANSCRIPTIONAL REGULATOR"/>
    <property type="match status" value="1"/>
</dbReference>
<dbReference type="SUPFAM" id="SSF46689">
    <property type="entry name" value="Homeodomain-like"/>
    <property type="match status" value="1"/>
</dbReference>
<evidence type="ECO:0000313" key="6">
    <source>
        <dbReference type="Proteomes" id="UP000294662"/>
    </source>
</evidence>
<organism evidence="5 6">
    <name type="scientific">Antarcticimicrobium sediminis</name>
    <dbReference type="NCBI Taxonomy" id="2546227"/>
    <lineage>
        <taxon>Bacteria</taxon>
        <taxon>Pseudomonadati</taxon>
        <taxon>Pseudomonadota</taxon>
        <taxon>Alphaproteobacteria</taxon>
        <taxon>Rhodobacterales</taxon>
        <taxon>Paracoccaceae</taxon>
        <taxon>Antarcticimicrobium</taxon>
    </lineage>
</organism>
<protein>
    <submittedName>
        <fullName evidence="5">AraC family transcriptional regulator</fullName>
    </submittedName>
</protein>
<dbReference type="Proteomes" id="UP000294662">
    <property type="component" value="Unassembled WGS sequence"/>
</dbReference>
<keyword evidence="6" id="KW-1185">Reference proteome</keyword>
<dbReference type="InterPro" id="IPR018062">
    <property type="entry name" value="HTH_AraC-typ_CS"/>
</dbReference>
<name>A0A4R5EU82_9RHOB</name>
<dbReference type="Pfam" id="PF12833">
    <property type="entry name" value="HTH_18"/>
    <property type="match status" value="1"/>
</dbReference>
<dbReference type="PANTHER" id="PTHR43280:SF32">
    <property type="entry name" value="TRANSCRIPTIONAL REGULATORY PROTEIN"/>
    <property type="match status" value="1"/>
</dbReference>
<keyword evidence="1" id="KW-0805">Transcription regulation</keyword>
<dbReference type="InterPro" id="IPR009057">
    <property type="entry name" value="Homeodomain-like_sf"/>
</dbReference>
<evidence type="ECO:0000313" key="5">
    <source>
        <dbReference type="EMBL" id="TDE38414.1"/>
    </source>
</evidence>
<evidence type="ECO:0000259" key="4">
    <source>
        <dbReference type="PROSITE" id="PS01124"/>
    </source>
</evidence>
<sequence>MPFDPSDMDDLRLVTLAQLSKAGAWQLELAHDRAEHLLIWITRGQGVALIDGARRGIGTHNTLFIPARNLMAIEMMRNGFGQALLIPDTAALTLPRMVQHLRIRDVTAQNELTVLFEAMGREQNAARPLHHSAMHAYGELMAIWLRRHLPDDPAPQQSAARRLVMAYCERIVHDHANSTSMADHAEALGVTPTHLTRVCRAETGRTAAALLTERQLHAAQQLLISTDVPVQDIARHLGFGSAAYFTRFIQQHTQKTPTALRRMAKPAA</sequence>
<dbReference type="PROSITE" id="PS00041">
    <property type="entry name" value="HTH_ARAC_FAMILY_1"/>
    <property type="match status" value="1"/>
</dbReference>
<accession>A0A4R5EU82</accession>
<dbReference type="GO" id="GO:0003700">
    <property type="term" value="F:DNA-binding transcription factor activity"/>
    <property type="evidence" value="ECO:0007669"/>
    <property type="project" value="InterPro"/>
</dbReference>
<reference evidence="5 6" key="1">
    <citation type="submission" date="2019-03" db="EMBL/GenBank/DDBJ databases">
        <authorList>
            <person name="Zhang S."/>
        </authorList>
    </citation>
    <scope>NUCLEOTIDE SEQUENCE [LARGE SCALE GENOMIC DNA]</scope>
    <source>
        <strain evidence="5 6">S4J41</strain>
    </source>
</reference>
<dbReference type="GO" id="GO:0043565">
    <property type="term" value="F:sequence-specific DNA binding"/>
    <property type="evidence" value="ECO:0007669"/>
    <property type="project" value="InterPro"/>
</dbReference>
<dbReference type="Gene3D" id="1.10.10.60">
    <property type="entry name" value="Homeodomain-like"/>
    <property type="match status" value="1"/>
</dbReference>
<dbReference type="OrthoDB" id="9814125at2"/>
<dbReference type="EMBL" id="SMFP01000005">
    <property type="protein sequence ID" value="TDE38414.1"/>
    <property type="molecule type" value="Genomic_DNA"/>
</dbReference>
<evidence type="ECO:0000256" key="1">
    <source>
        <dbReference type="ARBA" id="ARBA00023015"/>
    </source>
</evidence>